<keyword evidence="3" id="KW-1185">Reference proteome</keyword>
<dbReference type="CDD" id="cd17724">
    <property type="entry name" value="BRCT_p53bp1_rpt2"/>
    <property type="match status" value="1"/>
</dbReference>
<comment type="caution">
    <text evidence="2">The sequence shown here is derived from an EMBL/GenBank/DDBJ whole genome shotgun (WGS) entry which is preliminary data.</text>
</comment>
<proteinExistence type="predicted"/>
<feature type="compositionally biased region" description="Polar residues" evidence="1">
    <location>
        <begin position="126"/>
        <end position="145"/>
    </location>
</feature>
<reference evidence="2 3" key="1">
    <citation type="journal article" date="2017" name="Gigascience">
        <title>Genome sequence of the small brown planthopper, Laodelphax striatellus.</title>
        <authorList>
            <person name="Zhu J."/>
            <person name="Jiang F."/>
            <person name="Wang X."/>
            <person name="Yang P."/>
            <person name="Bao Y."/>
            <person name="Zhao W."/>
            <person name="Wang W."/>
            <person name="Lu H."/>
            <person name="Wang Q."/>
            <person name="Cui N."/>
            <person name="Li J."/>
            <person name="Chen X."/>
            <person name="Luo L."/>
            <person name="Yu J."/>
            <person name="Kang L."/>
            <person name="Cui F."/>
        </authorList>
    </citation>
    <scope>NUCLEOTIDE SEQUENCE [LARGE SCALE GENOMIC DNA]</scope>
    <source>
        <strain evidence="2">Lst14</strain>
    </source>
</reference>
<feature type="region of interest" description="Disordered" evidence="1">
    <location>
        <begin position="69"/>
        <end position="102"/>
    </location>
</feature>
<evidence type="ECO:0000256" key="1">
    <source>
        <dbReference type="SAM" id="MobiDB-lite"/>
    </source>
</evidence>
<accession>A0A482XGL4</accession>
<dbReference type="SMR" id="A0A482XGL4"/>
<dbReference type="Pfam" id="PF18428">
    <property type="entry name" value="BRCT_3"/>
    <property type="match status" value="1"/>
</dbReference>
<feature type="region of interest" description="Disordered" evidence="1">
    <location>
        <begin position="247"/>
        <end position="268"/>
    </location>
</feature>
<dbReference type="Gene3D" id="3.40.50.10190">
    <property type="entry name" value="BRCT domain"/>
    <property type="match status" value="2"/>
</dbReference>
<dbReference type="Proteomes" id="UP000291343">
    <property type="component" value="Unassembled WGS sequence"/>
</dbReference>
<dbReference type="STRING" id="195883.A0A482XGL4"/>
<dbReference type="EMBL" id="QKKF02010059">
    <property type="protein sequence ID" value="RZF44943.1"/>
    <property type="molecule type" value="Genomic_DNA"/>
</dbReference>
<dbReference type="OrthoDB" id="129353at2759"/>
<dbReference type="InterPro" id="IPR036420">
    <property type="entry name" value="BRCT_dom_sf"/>
</dbReference>
<name>A0A482XGL4_LAOST</name>
<evidence type="ECO:0008006" key="4">
    <source>
        <dbReference type="Google" id="ProtNLM"/>
    </source>
</evidence>
<organism evidence="2 3">
    <name type="scientific">Laodelphax striatellus</name>
    <name type="common">Small brown planthopper</name>
    <name type="synonym">Delphax striatella</name>
    <dbReference type="NCBI Taxonomy" id="195883"/>
    <lineage>
        <taxon>Eukaryota</taxon>
        <taxon>Metazoa</taxon>
        <taxon>Ecdysozoa</taxon>
        <taxon>Arthropoda</taxon>
        <taxon>Hexapoda</taxon>
        <taxon>Insecta</taxon>
        <taxon>Pterygota</taxon>
        <taxon>Neoptera</taxon>
        <taxon>Paraneoptera</taxon>
        <taxon>Hemiptera</taxon>
        <taxon>Auchenorrhyncha</taxon>
        <taxon>Fulgoroidea</taxon>
        <taxon>Delphacidae</taxon>
        <taxon>Criomorphinae</taxon>
        <taxon>Laodelphax</taxon>
    </lineage>
</organism>
<protein>
    <recommendedName>
        <fullName evidence="4">BRCT domain-containing protein</fullName>
    </recommendedName>
</protein>
<dbReference type="InterPro" id="IPR047250">
    <property type="entry name" value="BRCT_p53bp1-like_rpt2"/>
</dbReference>
<feature type="region of interest" description="Disordered" evidence="1">
    <location>
        <begin position="114"/>
        <end position="201"/>
    </location>
</feature>
<evidence type="ECO:0000313" key="2">
    <source>
        <dbReference type="EMBL" id="RZF44943.1"/>
    </source>
</evidence>
<dbReference type="SUPFAM" id="SSF52113">
    <property type="entry name" value="BRCT domain"/>
    <property type="match status" value="2"/>
</dbReference>
<evidence type="ECO:0000313" key="3">
    <source>
        <dbReference type="Proteomes" id="UP000291343"/>
    </source>
</evidence>
<dbReference type="InParanoid" id="A0A482XGL4"/>
<sequence length="464" mass="51175">MGKESTITCRELTTTKESTMTCREPTATGESTMTLRSEPTGAEERTVITFKEPTVDKENTIITCRESTAAEESTMTLRSEQTAAEESTIMSSRSTAAEESTMTPSSLAVAKESTMAPSGPALAKESTMTSSRFTDAKESTMTPSRFTDAKKSTMTPSSPALAKESTMTPSRFTDAKESTMTPSSPAVAKESTMMPTTSWGGQGIETPYLNLNTSSISTDSDAESSYFPPILVVFSQCRRHIDVWRSVRSSDTESNDSERELRTPGDDVSRMDVLRLTRQVQAGGGEVYKRLHQVPRHMRDNLYLISDGPSRSPLYLACIMLGVPLVSYTAVINACQERQNFKQLVHQDRHFFCLPIGWSDETGRKIIRKPEKRPFAGIRVAYACDSGNHVTHTFWREILARMGAHVVDGLAPTQHVDIVVSDGSSNTHARENTPIVNCNWIVHSLMYGSCRQANASPLYSAEYH</sequence>
<gene>
    <name evidence="2" type="ORF">LSTR_LSTR005365</name>
</gene>
<dbReference type="AlphaFoldDB" id="A0A482XGL4"/>